<dbReference type="SUPFAM" id="SSF46785">
    <property type="entry name" value="Winged helix' DNA-binding domain"/>
    <property type="match status" value="1"/>
</dbReference>
<dbReference type="RefSeq" id="WP_197967225.1">
    <property type="nucleotide sequence ID" value="NZ_JACEGD010000017.1"/>
</dbReference>
<comment type="caution">
    <text evidence="5">The sequence shown here is derived from an EMBL/GenBank/DDBJ whole genome shotgun (WGS) entry which is preliminary data.</text>
</comment>
<name>A0ABS0P5J5_9BRAD</name>
<evidence type="ECO:0000259" key="4">
    <source>
        <dbReference type="PROSITE" id="PS50931"/>
    </source>
</evidence>
<dbReference type="PROSITE" id="PS50931">
    <property type="entry name" value="HTH_LYSR"/>
    <property type="match status" value="1"/>
</dbReference>
<dbReference type="Gene3D" id="1.10.10.10">
    <property type="entry name" value="Winged helix-like DNA-binding domain superfamily/Winged helix DNA-binding domain"/>
    <property type="match status" value="1"/>
</dbReference>
<dbReference type="InterPro" id="IPR036390">
    <property type="entry name" value="WH_DNA-bd_sf"/>
</dbReference>
<dbReference type="EMBL" id="JACEGD010000017">
    <property type="protein sequence ID" value="MBH5388541.1"/>
    <property type="molecule type" value="Genomic_DNA"/>
</dbReference>
<evidence type="ECO:0000256" key="2">
    <source>
        <dbReference type="PROSITE-ProRule" id="PRU00284"/>
    </source>
</evidence>
<dbReference type="SMART" id="SM00283">
    <property type="entry name" value="MA"/>
    <property type="match status" value="1"/>
</dbReference>
<evidence type="ECO:0000313" key="5">
    <source>
        <dbReference type="EMBL" id="MBH5388541.1"/>
    </source>
</evidence>
<keyword evidence="1 2" id="KW-0807">Transducer</keyword>
<evidence type="ECO:0000259" key="3">
    <source>
        <dbReference type="PROSITE" id="PS50111"/>
    </source>
</evidence>
<dbReference type="InterPro" id="IPR004089">
    <property type="entry name" value="MCPsignal_dom"/>
</dbReference>
<proteinExistence type="predicted"/>
<feature type="domain" description="Methyl-accepting transducer" evidence="3">
    <location>
        <begin position="163"/>
        <end position="392"/>
    </location>
</feature>
<organism evidence="5 6">
    <name type="scientific">Bradyrhizobium diversitatis</name>
    <dbReference type="NCBI Taxonomy" id="2755406"/>
    <lineage>
        <taxon>Bacteria</taxon>
        <taxon>Pseudomonadati</taxon>
        <taxon>Pseudomonadota</taxon>
        <taxon>Alphaproteobacteria</taxon>
        <taxon>Hyphomicrobiales</taxon>
        <taxon>Nitrobacteraceae</taxon>
        <taxon>Bradyrhizobium</taxon>
    </lineage>
</organism>
<dbReference type="PANTHER" id="PTHR32089:SF112">
    <property type="entry name" value="LYSOZYME-LIKE PROTEIN-RELATED"/>
    <property type="match status" value="1"/>
</dbReference>
<sequence>MQMNPRQIEAFRAVMLTGSMSVAAEMLKITQPAVSRLIKDLEADMKLLLFRREGNRLVPSHEATILFTEVDRFYVGMDRIAKIANELRHAKVGSLRIASIGALSLSCITQAISTFHVAVLRDYSADRVALQASQEKLKEEAAVERKATLARATSSFEKTVATALSEVVAVALDIAGAVQSLGTFSRDNVECSEVALQVASQISLNVQTMAAAVEQLAASIHEISSRVHAANEVANSAADRATQTAAMVESMVSAAAQIGNVVQLISDIAGQTDLLALNATIEAARAGEAGKGFAVVAAEVKSLATQTARATEDISSQVAGIQTATNIAAGEIQGIVSIIKKIRETSGSIAAAVEQQSSATAEISRAAQEAANRTDNLRETVREVLGKANTAGSVAESTGAKSEILSHRFVDLNQTANEFVQSLRIAG</sequence>
<dbReference type="PRINTS" id="PR00039">
    <property type="entry name" value="HTHLYSR"/>
</dbReference>
<protein>
    <submittedName>
        <fullName evidence="5">LysR family transcriptional regulator</fullName>
    </submittedName>
</protein>
<dbReference type="Proteomes" id="UP001194539">
    <property type="component" value="Unassembled WGS sequence"/>
</dbReference>
<reference evidence="5 6" key="1">
    <citation type="submission" date="2020-07" db="EMBL/GenBank/DDBJ databases">
        <title>Bradyrhizobium diversity isolated from nodules of indigenous legumes of Western Australia.</title>
        <authorList>
            <person name="Klepa M.S."/>
        </authorList>
    </citation>
    <scope>NUCLEOTIDE SEQUENCE [LARGE SCALE GENOMIC DNA]</scope>
    <source>
        <strain evidence="5 6">CNPSo 4019</strain>
    </source>
</reference>
<feature type="domain" description="HTH lysR-type" evidence="4">
    <location>
        <begin position="3"/>
        <end position="60"/>
    </location>
</feature>
<keyword evidence="6" id="KW-1185">Reference proteome</keyword>
<dbReference type="InterPro" id="IPR000847">
    <property type="entry name" value="LysR_HTH_N"/>
</dbReference>
<gene>
    <name evidence="5" type="ORF">H1B27_19955</name>
</gene>
<dbReference type="Gene3D" id="1.10.287.950">
    <property type="entry name" value="Methyl-accepting chemotaxis protein"/>
    <property type="match status" value="1"/>
</dbReference>
<evidence type="ECO:0000256" key="1">
    <source>
        <dbReference type="ARBA" id="ARBA00023224"/>
    </source>
</evidence>
<evidence type="ECO:0000313" key="6">
    <source>
        <dbReference type="Proteomes" id="UP001194539"/>
    </source>
</evidence>
<dbReference type="Pfam" id="PF00126">
    <property type="entry name" value="HTH_1"/>
    <property type="match status" value="1"/>
</dbReference>
<dbReference type="Pfam" id="PF00015">
    <property type="entry name" value="MCPsignal"/>
    <property type="match status" value="1"/>
</dbReference>
<dbReference type="PANTHER" id="PTHR32089">
    <property type="entry name" value="METHYL-ACCEPTING CHEMOTAXIS PROTEIN MCPB"/>
    <property type="match status" value="1"/>
</dbReference>
<dbReference type="SUPFAM" id="SSF58104">
    <property type="entry name" value="Methyl-accepting chemotaxis protein (MCP) signaling domain"/>
    <property type="match status" value="1"/>
</dbReference>
<dbReference type="InterPro" id="IPR036388">
    <property type="entry name" value="WH-like_DNA-bd_sf"/>
</dbReference>
<accession>A0ABS0P5J5</accession>
<dbReference type="PROSITE" id="PS50111">
    <property type="entry name" value="CHEMOTAXIS_TRANSDUC_2"/>
    <property type="match status" value="1"/>
</dbReference>